<evidence type="ECO:0000313" key="4">
    <source>
        <dbReference type="Proteomes" id="UP000320338"/>
    </source>
</evidence>
<evidence type="ECO:0008006" key="5">
    <source>
        <dbReference type="Google" id="ProtNLM"/>
    </source>
</evidence>
<accession>A0A4Y3WT44</accession>
<feature type="transmembrane region" description="Helical" evidence="2">
    <location>
        <begin position="73"/>
        <end position="93"/>
    </location>
</feature>
<feature type="transmembrane region" description="Helical" evidence="2">
    <location>
        <begin position="100"/>
        <end position="123"/>
    </location>
</feature>
<feature type="transmembrane region" description="Helical" evidence="2">
    <location>
        <begin position="129"/>
        <end position="150"/>
    </location>
</feature>
<feature type="region of interest" description="Disordered" evidence="1">
    <location>
        <begin position="1"/>
        <end position="24"/>
    </location>
</feature>
<dbReference type="InterPro" id="IPR002798">
    <property type="entry name" value="SpoIIM-like"/>
</dbReference>
<protein>
    <recommendedName>
        <fullName evidence="5">Stage II sporulation protein M</fullName>
    </recommendedName>
</protein>
<gene>
    <name evidence="3" type="ORF">PHY01_43060</name>
</gene>
<keyword evidence="2" id="KW-0812">Transmembrane</keyword>
<organism evidence="3 4">
    <name type="scientific">Pseudonocardia hydrocarbonoxydans</name>
    <dbReference type="NCBI Taxonomy" id="76726"/>
    <lineage>
        <taxon>Bacteria</taxon>
        <taxon>Bacillati</taxon>
        <taxon>Actinomycetota</taxon>
        <taxon>Actinomycetes</taxon>
        <taxon>Pseudonocardiales</taxon>
        <taxon>Pseudonocardiaceae</taxon>
        <taxon>Pseudonocardia</taxon>
    </lineage>
</organism>
<feature type="transmembrane region" description="Helical" evidence="2">
    <location>
        <begin position="175"/>
        <end position="200"/>
    </location>
</feature>
<dbReference type="EMBL" id="BJNG01000038">
    <property type="protein sequence ID" value="GEC22023.1"/>
    <property type="molecule type" value="Genomic_DNA"/>
</dbReference>
<reference evidence="3 4" key="1">
    <citation type="submission" date="2019-06" db="EMBL/GenBank/DDBJ databases">
        <title>Whole genome shotgun sequence of Pseudonocardia hydrocarbonoxydans NBRC 14498.</title>
        <authorList>
            <person name="Hosoyama A."/>
            <person name="Uohara A."/>
            <person name="Ohji S."/>
            <person name="Ichikawa N."/>
        </authorList>
    </citation>
    <scope>NUCLEOTIDE SEQUENCE [LARGE SCALE GENOMIC DNA]</scope>
    <source>
        <strain evidence="3 4">NBRC 14498</strain>
    </source>
</reference>
<keyword evidence="2" id="KW-0472">Membrane</keyword>
<dbReference type="Proteomes" id="UP000320338">
    <property type="component" value="Unassembled WGS sequence"/>
</dbReference>
<evidence type="ECO:0000313" key="3">
    <source>
        <dbReference type="EMBL" id="GEC22023.1"/>
    </source>
</evidence>
<evidence type="ECO:0000256" key="2">
    <source>
        <dbReference type="SAM" id="Phobius"/>
    </source>
</evidence>
<keyword evidence="4" id="KW-1185">Reference proteome</keyword>
<dbReference type="AlphaFoldDB" id="A0A4Y3WT44"/>
<sequence>MSAGPGRVDAQPVPDRRPPCHRGGWRATVRPDPLCVTVAGVLLVGTIGIGWSAAAEVRLPVDRDLLRAADLDLVLAIAGRNAVVAATLFSGVTTAGVSTLLALPVLGIYVGVVVRAAVTALGAAEASAVLAPFLVIEVAAFVLAAAWGLGPTRAALGAWRDPQDRAARIRSAASGYVAAAGASLYGLPVVGALLMTAALLETWSGVPG</sequence>
<proteinExistence type="predicted"/>
<evidence type="ECO:0000256" key="1">
    <source>
        <dbReference type="SAM" id="MobiDB-lite"/>
    </source>
</evidence>
<comment type="caution">
    <text evidence="3">The sequence shown here is derived from an EMBL/GenBank/DDBJ whole genome shotgun (WGS) entry which is preliminary data.</text>
</comment>
<name>A0A4Y3WT44_9PSEU</name>
<feature type="transmembrane region" description="Helical" evidence="2">
    <location>
        <begin position="34"/>
        <end position="53"/>
    </location>
</feature>
<keyword evidence="2" id="KW-1133">Transmembrane helix</keyword>
<dbReference type="Pfam" id="PF01944">
    <property type="entry name" value="SpoIIM"/>
    <property type="match status" value="1"/>
</dbReference>